<accession>A0ABN3Y672</accession>
<reference evidence="1 2" key="1">
    <citation type="journal article" date="2019" name="Int. J. Syst. Evol. Microbiol.">
        <title>The Global Catalogue of Microorganisms (GCM) 10K type strain sequencing project: providing services to taxonomists for standard genome sequencing and annotation.</title>
        <authorList>
            <consortium name="The Broad Institute Genomics Platform"/>
            <consortium name="The Broad Institute Genome Sequencing Center for Infectious Disease"/>
            <person name="Wu L."/>
            <person name="Ma J."/>
        </authorList>
    </citation>
    <scope>NUCLEOTIDE SEQUENCE [LARGE SCALE GENOMIC DNA]</scope>
    <source>
        <strain evidence="1 2">JCM 3106</strain>
    </source>
</reference>
<name>A0ABN3Y672_9ACTN</name>
<dbReference type="SUPFAM" id="SSF55486">
    <property type="entry name" value="Metalloproteases ('zincins'), catalytic domain"/>
    <property type="match status" value="1"/>
</dbReference>
<dbReference type="Gene3D" id="3.40.390.10">
    <property type="entry name" value="Collagenase (Catalytic Domain)"/>
    <property type="match status" value="1"/>
</dbReference>
<proteinExistence type="predicted"/>
<evidence type="ECO:0000313" key="2">
    <source>
        <dbReference type="Proteomes" id="UP001499930"/>
    </source>
</evidence>
<sequence>MGFLRSKTTGFSAIVTTTLNQPWTMWSLRGDEAALVDTKALQWHKPLAQAFDGAFATLPEPFAGCSDGVIRLSQGSTLFLAGDQCLEQDWNKKVLHQGPIIDYPGLGPHIPAAFRSDLDVAVQLPAEYSTRRTLLIKGDQCAVIRWGEGVGYQGPLSGMEGAGWKMLPADMSGDFDHAVMCFPNGVYRTLFIKGDKAMDLDWGRGPTAVGTWGEVVAGLAALPADFQKPRLPAAGRFSGVADGVRVDLRVDLEGELPVVSGDLFTVSNGAYYNSFILDGGQAVELPATITGTAKYATETGRTRVSVRVDKLAPGGTATLTRSTPDGSDPTVFTCSYVSRFLRTIDWEIDYVAGSTPVGQYATTDHPRPPGLDKRIMTVQAAFADAGVELRTAGAANEVALSEADKDKMWSVAELDAAMRRHFSLHRDALQWKLWTFIATRKAYDDGTASPADGTMFDGDGTFQRQGMATFYDVMKEVEIVGTRDELFTFIHEIGHALNLAHTFGKQDAIPKQPLGLRNGYGDKSFMNYQGEYLGDPATGEGNGDAAFWEAFAWQFTPGELRHMRHGFYEHVVMGGKPFLTNAAHLPALAPPAPSRSGLRVRLSGSESFSHGEPVTVEIKLSLDGSRPAAEAVDDLKPGGSHLTVLITDPAGKVRPFQPIARDCGNHDRITLDEGTPALYTGAYLGYGAGGFTFPEPGTYRLQARYRAPDGSTVVSPDHLIAVKAPADDTDRAVGDLLLGSQQGILLALRGSDAPQLAEGNAALDTLIADHPDHPLAVHARMAKGANAGRNFLTLTETGVEVRPADTDTSIEQLAAVVETTLDPTTDAGVDNITLNESMRRLARAHARAGDLEQADTVLDQLVETFRDKDVPEPVLATIVEQAETARTELHEQA</sequence>
<comment type="caution">
    <text evidence="1">The sequence shown here is derived from an EMBL/GenBank/DDBJ whole genome shotgun (WGS) entry which is preliminary data.</text>
</comment>
<dbReference type="RefSeq" id="WP_344898692.1">
    <property type="nucleotide sequence ID" value="NZ_BAAAWD010000013.1"/>
</dbReference>
<protein>
    <submittedName>
        <fullName evidence="1">Uncharacterized protein</fullName>
    </submittedName>
</protein>
<keyword evidence="2" id="KW-1185">Reference proteome</keyword>
<dbReference type="InterPro" id="IPR036375">
    <property type="entry name" value="Hemopexin-like_dom_sf"/>
</dbReference>
<dbReference type="SUPFAM" id="SSF50923">
    <property type="entry name" value="Hemopexin-like domain"/>
    <property type="match status" value="1"/>
</dbReference>
<evidence type="ECO:0000313" key="1">
    <source>
        <dbReference type="EMBL" id="GAA3017125.1"/>
    </source>
</evidence>
<dbReference type="EMBL" id="BAAAWD010000013">
    <property type="protein sequence ID" value="GAA3017125.1"/>
    <property type="molecule type" value="Genomic_DNA"/>
</dbReference>
<dbReference type="InterPro" id="IPR024079">
    <property type="entry name" value="MetalloPept_cat_dom_sf"/>
</dbReference>
<dbReference type="Proteomes" id="UP001499930">
    <property type="component" value="Unassembled WGS sequence"/>
</dbReference>
<gene>
    <name evidence="1" type="ORF">GCM10017559_46150</name>
</gene>
<organism evidence="1 2">
    <name type="scientific">Streptosporangium longisporum</name>
    <dbReference type="NCBI Taxonomy" id="46187"/>
    <lineage>
        <taxon>Bacteria</taxon>
        <taxon>Bacillati</taxon>
        <taxon>Actinomycetota</taxon>
        <taxon>Actinomycetes</taxon>
        <taxon>Streptosporangiales</taxon>
        <taxon>Streptosporangiaceae</taxon>
        <taxon>Streptosporangium</taxon>
    </lineage>
</organism>
<dbReference type="Gene3D" id="2.110.10.10">
    <property type="entry name" value="Hemopexin-like domain"/>
    <property type="match status" value="1"/>
</dbReference>